<dbReference type="RefSeq" id="WP_264286044.1">
    <property type="nucleotide sequence ID" value="NZ_JAOZEV010000003.1"/>
</dbReference>
<evidence type="ECO:0000313" key="1">
    <source>
        <dbReference type="EMBL" id="MCV9931731.1"/>
    </source>
</evidence>
<sequence>MPTTNQKLQMSTQDYENMLLGSYVRWCESVTVDAREYQKVFANAKINKWYIAEYAKCETEFNLLTQRYEKSITTDDLKRCYNNCTYKMFNQKPSILIQEITTTSTIDSLKFYGTKNSSLTFNLN</sequence>
<comment type="caution">
    <text evidence="1">The sequence shown here is derived from an EMBL/GenBank/DDBJ whole genome shotgun (WGS) entry which is preliminary data.</text>
</comment>
<gene>
    <name evidence="1" type="ORF">OIU80_05500</name>
</gene>
<accession>A0A9X2ZNC2</accession>
<reference evidence="1" key="1">
    <citation type="submission" date="2022-10" db="EMBL/GenBank/DDBJ databases">
        <title>Two novel species of Flavobacterium.</title>
        <authorList>
            <person name="Liu Q."/>
            <person name="Xin Y.-H."/>
        </authorList>
    </citation>
    <scope>NUCLEOTIDE SEQUENCE</scope>
    <source>
        <strain evidence="1">LS1R47</strain>
    </source>
</reference>
<dbReference type="Proteomes" id="UP001151133">
    <property type="component" value="Unassembled WGS sequence"/>
</dbReference>
<organism evidence="1 2">
    <name type="scientific">Flavobacterium frigoritolerans</name>
    <dbReference type="NCBI Taxonomy" id="2987686"/>
    <lineage>
        <taxon>Bacteria</taxon>
        <taxon>Pseudomonadati</taxon>
        <taxon>Bacteroidota</taxon>
        <taxon>Flavobacteriia</taxon>
        <taxon>Flavobacteriales</taxon>
        <taxon>Flavobacteriaceae</taxon>
        <taxon>Flavobacterium</taxon>
    </lineage>
</organism>
<keyword evidence="2" id="KW-1185">Reference proteome</keyword>
<dbReference type="EMBL" id="JAOZEV010000003">
    <property type="protein sequence ID" value="MCV9931731.1"/>
    <property type="molecule type" value="Genomic_DNA"/>
</dbReference>
<dbReference type="AlphaFoldDB" id="A0A9X2ZNC2"/>
<proteinExistence type="predicted"/>
<name>A0A9X2ZNC2_9FLAO</name>
<protein>
    <submittedName>
        <fullName evidence="1">Uncharacterized protein</fullName>
    </submittedName>
</protein>
<evidence type="ECO:0000313" key="2">
    <source>
        <dbReference type="Proteomes" id="UP001151133"/>
    </source>
</evidence>